<protein>
    <submittedName>
        <fullName evidence="1">Uncharacterized protein</fullName>
    </submittedName>
</protein>
<gene>
    <name evidence="1" type="ORF">C9374_003890</name>
</gene>
<dbReference type="GeneID" id="68096345"/>
<sequence>MSQQIDQFPIVSINSTQSITPLITFGPISIASLSYILTANGQVFMNGPPVNTVHHPFHSTLWEFSFRIHDGALRNHYYVLVTKTEKSPMNHDTSIDRMHMPFHSIHYSCQACESLESLTQDHLSNLVKIYCHPAKYEDACSLLGSRAELLEIVQTTKLPFYSNGYLLPSFIFENERIKCMDCHHGESSIMAFVTESNNIYVFGIDGLVGRSIYLRHGYYSEKRMACQLRPPKSVFKHSSVVSKDRSSLDPKNHHDDGACFMTSDHFQIESIKCGTRVIVLQCKNKEIFVAGDNSMRCIGLDAPSFYGILTSLRFSKSAHQVLRNEMHISQIVCGQSFVAYLTENGNVFYTGSLEKKYSEKIERLNILGVMRNHESDTYNEIQDTNDHSSKVKKISCWGKALACLMSDRKTVNYIVSGLKMKRIQMECCEPIEDLCCCGEDSLRVLLTCHDSQCLKSVGLAFSENGISSFASHALASHNNKMMTIRYQENISTIREFQPKETELSKFTLGKVVKLTQEGHAYFQSHSLICTIESKDLQIMKRNLSKVLRVHFQSDIDIVVEEGLCSAFWMKPSRCNHSIR</sequence>
<accession>A0AA88H5T6</accession>
<evidence type="ECO:0000313" key="1">
    <source>
        <dbReference type="EMBL" id="KAG2394126.1"/>
    </source>
</evidence>
<dbReference type="InterPro" id="IPR009091">
    <property type="entry name" value="RCC1/BLIP-II"/>
</dbReference>
<evidence type="ECO:0000313" key="2">
    <source>
        <dbReference type="Proteomes" id="UP000816034"/>
    </source>
</evidence>
<dbReference type="Gene3D" id="2.130.10.30">
    <property type="entry name" value="Regulator of chromosome condensation 1/beta-lactamase-inhibitor protein II"/>
    <property type="match status" value="1"/>
</dbReference>
<keyword evidence="2" id="KW-1185">Reference proteome</keyword>
<dbReference type="AlphaFoldDB" id="A0AA88H5T6"/>
<comment type="caution">
    <text evidence="1">The sequence shown here is derived from an EMBL/GenBank/DDBJ whole genome shotgun (WGS) entry which is preliminary data.</text>
</comment>
<proteinExistence type="predicted"/>
<dbReference type="SUPFAM" id="SSF50985">
    <property type="entry name" value="RCC1/BLIP-II"/>
    <property type="match status" value="1"/>
</dbReference>
<organism evidence="1 2">
    <name type="scientific">Naegleria lovaniensis</name>
    <name type="common">Amoeba</name>
    <dbReference type="NCBI Taxonomy" id="51637"/>
    <lineage>
        <taxon>Eukaryota</taxon>
        <taxon>Discoba</taxon>
        <taxon>Heterolobosea</taxon>
        <taxon>Tetramitia</taxon>
        <taxon>Eutetramitia</taxon>
        <taxon>Vahlkampfiidae</taxon>
        <taxon>Naegleria</taxon>
    </lineage>
</organism>
<name>A0AA88H5T6_NAELO</name>
<dbReference type="Proteomes" id="UP000816034">
    <property type="component" value="Unassembled WGS sequence"/>
</dbReference>
<dbReference type="EMBL" id="PYSW02000001">
    <property type="protein sequence ID" value="KAG2394126.1"/>
    <property type="molecule type" value="Genomic_DNA"/>
</dbReference>
<reference evidence="1 2" key="1">
    <citation type="journal article" date="2018" name="BMC Genomics">
        <title>The genome of Naegleria lovaniensis, the basis for a comparative approach to unravel pathogenicity factors of the human pathogenic amoeba N. fowleri.</title>
        <authorList>
            <person name="Liechti N."/>
            <person name="Schurch N."/>
            <person name="Bruggmann R."/>
            <person name="Wittwer M."/>
        </authorList>
    </citation>
    <scope>NUCLEOTIDE SEQUENCE [LARGE SCALE GENOMIC DNA]</scope>
    <source>
        <strain evidence="1 2">ATCC 30569</strain>
    </source>
</reference>
<dbReference type="RefSeq" id="XP_044556020.1">
    <property type="nucleotide sequence ID" value="XM_044693468.1"/>
</dbReference>